<dbReference type="OrthoDB" id="121941at2157"/>
<sequence length="623" mass="68118">MSFRGDRRGVTVQVGAVLLLGILVLLLATYQTTVVPQQNERVEFQHSQAVQEDVLNLRGAILETAERPGFRTVSIQMGTQYPERALFVNPPPPSGTIQTSDAGQVGLENVNATNAETRDYLYGAQNYTTKHVSYRASYSVYQNAPRTAVQSGVVVNDFERGRSVALSEQPLVRGNEITLVAVEGNLSQSQVQVLDVEPRSLSTSRTSTTVRSTGDGLNVTVPTTLSEDAWRSLLDDELDPAADPNNDRYVTSVTRTGDAVRIQLEANRTYRLRTALVGVGRGGEPPQPAYITNVTERNTSLARGTPLVAEVRDPYNNPVDPTTYPDDVTVNVTEGRDLVAQDRTTVGEDGRAQVTYTGGEGQVTLKVERLSGPESEVSFNVTERSAEGSDGGDGGTGTTSQIRLRVDDLTELQGNKPKFVVSYDTQNVNSSFERIEIDFQRTDGTQDQVRQSQNQRGSFVFEPGYGRNDDYSITARLYYSDGQGEYVRDARTLIDTADAQNPSRNDDLSESDSPVLDTGSEISDQTNAQSNKVSYRFDYTVTTNNNFQKVTLGVLNLNQNGATETRDIASADEPNAFVPDQGNMNGADTEYRTVILVYDSEGVVVDIFEWRDTADGQGSDSPP</sequence>
<evidence type="ECO:0000256" key="1">
    <source>
        <dbReference type="SAM" id="MobiDB-lite"/>
    </source>
</evidence>
<feature type="transmembrane region" description="Helical" evidence="2">
    <location>
        <begin position="12"/>
        <end position="30"/>
    </location>
</feature>
<accession>A0A1H3YCW0</accession>
<protein>
    <recommendedName>
        <fullName evidence="5">Big-1 domain-containing protein</fullName>
    </recommendedName>
</protein>
<evidence type="ECO:0000313" key="4">
    <source>
        <dbReference type="Proteomes" id="UP000236755"/>
    </source>
</evidence>
<dbReference type="STRING" id="555874.SAMN04488065_1802"/>
<proteinExistence type="predicted"/>
<keyword evidence="4" id="KW-1185">Reference proteome</keyword>
<reference evidence="3 4" key="1">
    <citation type="submission" date="2016-10" db="EMBL/GenBank/DDBJ databases">
        <authorList>
            <person name="de Groot N.N."/>
        </authorList>
    </citation>
    <scope>NUCLEOTIDE SEQUENCE [LARGE SCALE GENOMIC DNA]</scope>
    <source>
        <strain evidence="3 4">CGMCC 1.8712</strain>
    </source>
</reference>
<organism evidence="3 4">
    <name type="scientific">Haloplanus vescus</name>
    <dbReference type="NCBI Taxonomy" id="555874"/>
    <lineage>
        <taxon>Archaea</taxon>
        <taxon>Methanobacteriati</taxon>
        <taxon>Methanobacteriota</taxon>
        <taxon>Stenosarchaea group</taxon>
        <taxon>Halobacteria</taxon>
        <taxon>Halobacteriales</taxon>
        <taxon>Haloferacaceae</taxon>
        <taxon>Haloplanus</taxon>
    </lineage>
</organism>
<keyword evidence="2" id="KW-1133">Transmembrane helix</keyword>
<feature type="region of interest" description="Disordered" evidence="1">
    <location>
        <begin position="497"/>
        <end position="529"/>
    </location>
</feature>
<evidence type="ECO:0000313" key="3">
    <source>
        <dbReference type="EMBL" id="SEA09417.1"/>
    </source>
</evidence>
<dbReference type="EMBL" id="FNQT01000002">
    <property type="protein sequence ID" value="SEA09417.1"/>
    <property type="molecule type" value="Genomic_DNA"/>
</dbReference>
<name>A0A1H3YCW0_9EURY</name>
<keyword evidence="2" id="KW-0812">Transmembrane</keyword>
<keyword evidence="2" id="KW-0472">Membrane</keyword>
<dbReference type="Proteomes" id="UP000236755">
    <property type="component" value="Unassembled WGS sequence"/>
</dbReference>
<evidence type="ECO:0008006" key="5">
    <source>
        <dbReference type="Google" id="ProtNLM"/>
    </source>
</evidence>
<dbReference type="RefSeq" id="WP_092634086.1">
    <property type="nucleotide sequence ID" value="NZ_FNQT01000002.1"/>
</dbReference>
<dbReference type="AlphaFoldDB" id="A0A1H3YCW0"/>
<evidence type="ECO:0000256" key="2">
    <source>
        <dbReference type="SAM" id="Phobius"/>
    </source>
</evidence>
<gene>
    <name evidence="3" type="ORF">SAMN04488065_1802</name>
</gene>
<feature type="compositionally biased region" description="Polar residues" evidence="1">
    <location>
        <begin position="520"/>
        <end position="529"/>
    </location>
</feature>